<gene>
    <name evidence="4" type="ORF">Ciccas_007171</name>
</gene>
<name>A0ABD2Q3S0_9PLAT</name>
<evidence type="ECO:0000259" key="3">
    <source>
        <dbReference type="PROSITE" id="PS50835"/>
    </source>
</evidence>
<dbReference type="AlphaFoldDB" id="A0ABD2Q3S0"/>
<evidence type="ECO:0000313" key="4">
    <source>
        <dbReference type="EMBL" id="KAL3314214.1"/>
    </source>
</evidence>
<dbReference type="InterPro" id="IPR013783">
    <property type="entry name" value="Ig-like_fold"/>
</dbReference>
<dbReference type="InterPro" id="IPR050958">
    <property type="entry name" value="Cell_Adh-Cytoskel_Orgn"/>
</dbReference>
<protein>
    <recommendedName>
        <fullName evidence="3">Ig-like domain-containing protein</fullName>
    </recommendedName>
</protein>
<sequence length="187" mass="20961">MAMDGKNLILTCRCTGDPAPNFVWSFNGKAVADKANKCEMVDSMDGAIFVRILKLMAFAETDYGHYKLVATNASGEAISNMIINPPKLTGKPVVKQVDNNKRAVFELKYQSLVKCNIIWMFNGQEIKPGGRIFMDQAHEDDNYVAVLEIDGVRMHSFFWLPAWTVQYILQASLNIVQVLAQALQQLN</sequence>
<dbReference type="EMBL" id="JBJKFK010001066">
    <property type="protein sequence ID" value="KAL3314214.1"/>
    <property type="molecule type" value="Genomic_DNA"/>
</dbReference>
<dbReference type="SMART" id="SM00408">
    <property type="entry name" value="IGc2"/>
    <property type="match status" value="1"/>
</dbReference>
<proteinExistence type="predicted"/>
<dbReference type="PANTHER" id="PTHR45080:SF8">
    <property type="entry name" value="IG-LIKE DOMAIN-CONTAINING PROTEIN"/>
    <property type="match status" value="1"/>
</dbReference>
<dbReference type="InterPro" id="IPR013098">
    <property type="entry name" value="Ig_I-set"/>
</dbReference>
<keyword evidence="5" id="KW-1185">Reference proteome</keyword>
<dbReference type="Pfam" id="PF07679">
    <property type="entry name" value="I-set"/>
    <property type="match status" value="1"/>
</dbReference>
<evidence type="ECO:0000256" key="2">
    <source>
        <dbReference type="ARBA" id="ARBA00023157"/>
    </source>
</evidence>
<dbReference type="SUPFAM" id="SSF48726">
    <property type="entry name" value="Immunoglobulin"/>
    <property type="match status" value="2"/>
</dbReference>
<accession>A0ABD2Q3S0</accession>
<dbReference type="Gene3D" id="2.60.40.10">
    <property type="entry name" value="Immunoglobulins"/>
    <property type="match status" value="2"/>
</dbReference>
<dbReference type="InterPro" id="IPR036179">
    <property type="entry name" value="Ig-like_dom_sf"/>
</dbReference>
<keyword evidence="1" id="KW-0732">Signal</keyword>
<dbReference type="InterPro" id="IPR003598">
    <property type="entry name" value="Ig_sub2"/>
</dbReference>
<evidence type="ECO:0000256" key="1">
    <source>
        <dbReference type="ARBA" id="ARBA00022729"/>
    </source>
</evidence>
<dbReference type="PROSITE" id="PS50835">
    <property type="entry name" value="IG_LIKE"/>
    <property type="match status" value="1"/>
</dbReference>
<evidence type="ECO:0000313" key="5">
    <source>
        <dbReference type="Proteomes" id="UP001626550"/>
    </source>
</evidence>
<dbReference type="InterPro" id="IPR007110">
    <property type="entry name" value="Ig-like_dom"/>
</dbReference>
<reference evidence="4 5" key="1">
    <citation type="submission" date="2024-11" db="EMBL/GenBank/DDBJ databases">
        <title>Adaptive evolution of stress response genes in parasites aligns with host niche diversity.</title>
        <authorList>
            <person name="Hahn C."/>
            <person name="Resl P."/>
        </authorList>
    </citation>
    <scope>NUCLEOTIDE SEQUENCE [LARGE SCALE GENOMIC DNA]</scope>
    <source>
        <strain evidence="4">EGGRZ-B1_66</strain>
        <tissue evidence="4">Body</tissue>
    </source>
</reference>
<organism evidence="4 5">
    <name type="scientific">Cichlidogyrus casuarinus</name>
    <dbReference type="NCBI Taxonomy" id="1844966"/>
    <lineage>
        <taxon>Eukaryota</taxon>
        <taxon>Metazoa</taxon>
        <taxon>Spiralia</taxon>
        <taxon>Lophotrochozoa</taxon>
        <taxon>Platyhelminthes</taxon>
        <taxon>Monogenea</taxon>
        <taxon>Monopisthocotylea</taxon>
        <taxon>Dactylogyridea</taxon>
        <taxon>Ancyrocephalidae</taxon>
        <taxon>Cichlidogyrus</taxon>
    </lineage>
</organism>
<dbReference type="PANTHER" id="PTHR45080">
    <property type="entry name" value="CONTACTIN 5"/>
    <property type="match status" value="1"/>
</dbReference>
<comment type="caution">
    <text evidence="4">The sequence shown here is derived from an EMBL/GenBank/DDBJ whole genome shotgun (WGS) entry which is preliminary data.</text>
</comment>
<feature type="domain" description="Ig-like" evidence="3">
    <location>
        <begin position="1"/>
        <end position="84"/>
    </location>
</feature>
<keyword evidence="2" id="KW-1015">Disulfide bond</keyword>
<dbReference type="Proteomes" id="UP001626550">
    <property type="component" value="Unassembled WGS sequence"/>
</dbReference>